<organism evidence="1 2">
    <name type="scientific">Tanacetum coccineum</name>
    <dbReference type="NCBI Taxonomy" id="301880"/>
    <lineage>
        <taxon>Eukaryota</taxon>
        <taxon>Viridiplantae</taxon>
        <taxon>Streptophyta</taxon>
        <taxon>Embryophyta</taxon>
        <taxon>Tracheophyta</taxon>
        <taxon>Spermatophyta</taxon>
        <taxon>Magnoliopsida</taxon>
        <taxon>eudicotyledons</taxon>
        <taxon>Gunneridae</taxon>
        <taxon>Pentapetalae</taxon>
        <taxon>asterids</taxon>
        <taxon>campanulids</taxon>
        <taxon>Asterales</taxon>
        <taxon>Asteraceae</taxon>
        <taxon>Asteroideae</taxon>
        <taxon>Anthemideae</taxon>
        <taxon>Anthemidinae</taxon>
        <taxon>Tanacetum</taxon>
    </lineage>
</organism>
<evidence type="ECO:0000313" key="2">
    <source>
        <dbReference type="Proteomes" id="UP001151760"/>
    </source>
</evidence>
<reference evidence="1" key="1">
    <citation type="journal article" date="2022" name="Int. J. Mol. Sci.">
        <title>Draft Genome of Tanacetum Coccineum: Genomic Comparison of Closely Related Tanacetum-Family Plants.</title>
        <authorList>
            <person name="Yamashiro T."/>
            <person name="Shiraishi A."/>
            <person name="Nakayama K."/>
            <person name="Satake H."/>
        </authorList>
    </citation>
    <scope>NUCLEOTIDE SEQUENCE</scope>
</reference>
<reference evidence="1" key="2">
    <citation type="submission" date="2022-01" db="EMBL/GenBank/DDBJ databases">
        <authorList>
            <person name="Yamashiro T."/>
            <person name="Shiraishi A."/>
            <person name="Satake H."/>
            <person name="Nakayama K."/>
        </authorList>
    </citation>
    <scope>NUCLEOTIDE SEQUENCE</scope>
</reference>
<name>A0ABQ5IPE1_9ASTR</name>
<protein>
    <submittedName>
        <fullName evidence="1">Uncharacterized protein</fullName>
    </submittedName>
</protein>
<dbReference type="EMBL" id="BQNB010020942">
    <property type="protein sequence ID" value="GJU01213.1"/>
    <property type="molecule type" value="Genomic_DNA"/>
</dbReference>
<dbReference type="Proteomes" id="UP001151760">
    <property type="component" value="Unassembled WGS sequence"/>
</dbReference>
<sequence length="259" mass="29476">MQRSYSTLNVFVYKGRVHRIVRKQDNEGRSPYGAAIFQIVGILINMASRGASGNLGDCEYSLSFEYVNCCKLRVNESIGYWGQDTVLELDIQGVKKQFTMLQTCPGVNIVFKVGLPLLKYCHEDLVSYFSVISVRSNYVVKYIVFTKDDFFVEFKEISDSLMEGVLTDTENMLACGSLDLQLSLWFTTLRGDDCIRNQLHAFTFDPLISTCLARSMIVKKEEQSEAMCFKLVFMTPEQNKTGRHVYNCEGICALKKNKT</sequence>
<keyword evidence="2" id="KW-1185">Reference proteome</keyword>
<gene>
    <name evidence="1" type="ORF">Tco_1111551</name>
</gene>
<evidence type="ECO:0000313" key="1">
    <source>
        <dbReference type="EMBL" id="GJU01213.1"/>
    </source>
</evidence>
<comment type="caution">
    <text evidence="1">The sequence shown here is derived from an EMBL/GenBank/DDBJ whole genome shotgun (WGS) entry which is preliminary data.</text>
</comment>
<accession>A0ABQ5IPE1</accession>
<proteinExistence type="predicted"/>